<reference evidence="3" key="1">
    <citation type="submission" date="2023-07" db="EMBL/GenBank/DDBJ databases">
        <title>Genome sequencing of Purple Non-Sulfur Bacteria from various extreme environments.</title>
        <authorList>
            <person name="Mayer M."/>
        </authorList>
    </citation>
    <scope>NUCLEOTIDE SEQUENCE [LARGE SCALE GENOMIC DNA]</scope>
    <source>
        <strain evidence="3">DSM 17935</strain>
    </source>
</reference>
<protein>
    <submittedName>
        <fullName evidence="2">Acyl dehydratase</fullName>
    </submittedName>
</protein>
<dbReference type="Gene3D" id="3.10.129.10">
    <property type="entry name" value="Hotdog Thioesterase"/>
    <property type="match status" value="1"/>
</dbReference>
<organism evidence="2 3">
    <name type="scientific">Rhodobium gokarnense</name>
    <dbReference type="NCBI Taxonomy" id="364296"/>
    <lineage>
        <taxon>Bacteria</taxon>
        <taxon>Pseudomonadati</taxon>
        <taxon>Pseudomonadota</taxon>
        <taxon>Alphaproteobacteria</taxon>
        <taxon>Hyphomicrobiales</taxon>
        <taxon>Rhodobiaceae</taxon>
        <taxon>Rhodobium</taxon>
    </lineage>
</organism>
<dbReference type="Proteomes" id="UP001209755">
    <property type="component" value="Unassembled WGS sequence"/>
</dbReference>
<sequence>MRRFEEIEIGLEMDLGRRIVTAEEIVAFAKKYDPQAFHLSDEAARESHFGGLCASGWHTTALWIRAYVDYWAAEDARLKAAGIPVVAMGPSPGIEDLRWTKPVYAGDTLTFSSRVTDKRISRSRPDLGILTSENGADNQDGIPVMRFTGRIFLPLGSA</sequence>
<feature type="domain" description="MaoC-like" evidence="1">
    <location>
        <begin position="18"/>
        <end position="123"/>
    </location>
</feature>
<gene>
    <name evidence="2" type="ORF">M2319_000044</name>
</gene>
<dbReference type="EMBL" id="JAOQNS010000001">
    <property type="protein sequence ID" value="MCW2305728.1"/>
    <property type="molecule type" value="Genomic_DNA"/>
</dbReference>
<dbReference type="PANTHER" id="PTHR43664">
    <property type="entry name" value="MONOAMINE OXIDASE-RELATED"/>
    <property type="match status" value="1"/>
</dbReference>
<dbReference type="PANTHER" id="PTHR43664:SF1">
    <property type="entry name" value="BETA-METHYLMALYL-COA DEHYDRATASE"/>
    <property type="match status" value="1"/>
</dbReference>
<name>A0ABT3H5Q2_9HYPH</name>
<dbReference type="CDD" id="cd03454">
    <property type="entry name" value="YdeM"/>
    <property type="match status" value="1"/>
</dbReference>
<dbReference type="Pfam" id="PF01575">
    <property type="entry name" value="MaoC_dehydratas"/>
    <property type="match status" value="1"/>
</dbReference>
<dbReference type="InterPro" id="IPR029069">
    <property type="entry name" value="HotDog_dom_sf"/>
</dbReference>
<evidence type="ECO:0000313" key="3">
    <source>
        <dbReference type="Proteomes" id="UP001209755"/>
    </source>
</evidence>
<dbReference type="InterPro" id="IPR002539">
    <property type="entry name" value="MaoC-like_dom"/>
</dbReference>
<accession>A0ABT3H5Q2</accession>
<dbReference type="RefSeq" id="WP_264599415.1">
    <property type="nucleotide sequence ID" value="NZ_JAOQNS010000001.1"/>
</dbReference>
<evidence type="ECO:0000313" key="2">
    <source>
        <dbReference type="EMBL" id="MCW2305728.1"/>
    </source>
</evidence>
<comment type="caution">
    <text evidence="2">The sequence shown here is derived from an EMBL/GenBank/DDBJ whole genome shotgun (WGS) entry which is preliminary data.</text>
</comment>
<dbReference type="SUPFAM" id="SSF54637">
    <property type="entry name" value="Thioesterase/thiol ester dehydrase-isomerase"/>
    <property type="match status" value="1"/>
</dbReference>
<proteinExistence type="predicted"/>
<keyword evidence="3" id="KW-1185">Reference proteome</keyword>
<dbReference type="InterPro" id="IPR052342">
    <property type="entry name" value="MCH/BMMD"/>
</dbReference>
<evidence type="ECO:0000259" key="1">
    <source>
        <dbReference type="Pfam" id="PF01575"/>
    </source>
</evidence>